<evidence type="ECO:0000256" key="6">
    <source>
        <dbReference type="SAM" id="MobiDB-lite"/>
    </source>
</evidence>
<dbReference type="PANTHER" id="PTHR43649:SF33">
    <property type="entry name" value="POLYGALACTURONAN_RHAMNOGALACTURONAN-BINDING PROTEIN YTCQ"/>
    <property type="match status" value="1"/>
</dbReference>
<dbReference type="PANTHER" id="PTHR43649">
    <property type="entry name" value="ARABINOSE-BINDING PROTEIN-RELATED"/>
    <property type="match status" value="1"/>
</dbReference>
<keyword evidence="5" id="KW-0449">Lipoprotein</keyword>
<evidence type="ECO:0000256" key="5">
    <source>
        <dbReference type="ARBA" id="ARBA00023288"/>
    </source>
</evidence>
<evidence type="ECO:0000313" key="10">
    <source>
        <dbReference type="Proteomes" id="UP000199139"/>
    </source>
</evidence>
<feature type="signal peptide" evidence="7">
    <location>
        <begin position="1"/>
        <end position="23"/>
    </location>
</feature>
<evidence type="ECO:0000256" key="7">
    <source>
        <dbReference type="SAM" id="SignalP"/>
    </source>
</evidence>
<sequence length="445" mass="49044">MKGNWKLLLVGLVAFMLVLTACASDTVDEGNGGNETGTGSGSDSGDDSTDKVNVDIFQFKVEFKDQFEELVQLYMNENEDVNLSVQTVGGGNDYAASLKAQMASGNEPVIFNIGGPTELDEYREYLTDLSDTEAASLALDGTLNGVEEDGAVYGLPFAQEGYGLIYNKEIFDAVGIDASTLTTFDALEAAFKQIDEQKDELGLEAVVALPASELWVMGNHLANNYIAPEFNNDILTAFEAESISFEYADQMKRMLDLQNEYSVQPVLSLDYSMQVEQLFSTGKVAVIQQGNWIYPTVEQMDEDFAKNGIGMMAMPFEGDYEGHLPVGVPQYWVVNQNASDEEIQAAKAFLDWMYTSDTGKDFVLDEFKFIPAYDGYDASRIADPLSQDVYSYSVDGKTIGWTFMATPVGWNEDVLATEFQKYLAGDTTFDEALEVAKESWASSRQ</sequence>
<evidence type="ECO:0000256" key="2">
    <source>
        <dbReference type="ARBA" id="ARBA00022729"/>
    </source>
</evidence>
<protein>
    <submittedName>
        <fullName evidence="8">ABC transporter substrate-binding protein</fullName>
    </submittedName>
    <submittedName>
        <fullName evidence="9">Raffinose/stachyose/melibiose transport system substrate-binding protein</fullName>
    </submittedName>
</protein>
<keyword evidence="2 7" id="KW-0732">Signal</keyword>
<dbReference type="STRING" id="306541.SAMN05421668_11821"/>
<dbReference type="InterPro" id="IPR050490">
    <property type="entry name" value="Bact_solute-bd_prot1"/>
</dbReference>
<organism evidence="9 10">
    <name type="scientific">Halolactibacillus miurensis</name>
    <dbReference type="NCBI Taxonomy" id="306541"/>
    <lineage>
        <taxon>Bacteria</taxon>
        <taxon>Bacillati</taxon>
        <taxon>Bacillota</taxon>
        <taxon>Bacilli</taxon>
        <taxon>Bacillales</taxon>
        <taxon>Bacillaceae</taxon>
        <taxon>Halolactibacillus</taxon>
    </lineage>
</organism>
<dbReference type="RefSeq" id="WP_089854757.1">
    <property type="nucleotide sequence ID" value="NZ_BJWJ01000033.1"/>
</dbReference>
<dbReference type="EMBL" id="FPAI01000018">
    <property type="protein sequence ID" value="SFS92902.1"/>
    <property type="molecule type" value="Genomic_DNA"/>
</dbReference>
<dbReference type="InterPro" id="IPR006059">
    <property type="entry name" value="SBP"/>
</dbReference>
<feature type="compositionally biased region" description="Gly residues" evidence="6">
    <location>
        <begin position="30"/>
        <end position="42"/>
    </location>
</feature>
<dbReference type="Gene3D" id="3.40.190.10">
    <property type="entry name" value="Periplasmic binding protein-like II"/>
    <property type="match status" value="2"/>
</dbReference>
<evidence type="ECO:0000256" key="3">
    <source>
        <dbReference type="ARBA" id="ARBA00023136"/>
    </source>
</evidence>
<evidence type="ECO:0000313" key="8">
    <source>
        <dbReference type="EMBL" id="GEM05414.1"/>
    </source>
</evidence>
<dbReference type="Proteomes" id="UP000321773">
    <property type="component" value="Unassembled WGS sequence"/>
</dbReference>
<dbReference type="Pfam" id="PF01547">
    <property type="entry name" value="SBP_bac_1"/>
    <property type="match status" value="1"/>
</dbReference>
<dbReference type="OrthoDB" id="9768630at2"/>
<feature type="region of interest" description="Disordered" evidence="6">
    <location>
        <begin position="28"/>
        <end position="48"/>
    </location>
</feature>
<keyword evidence="4" id="KW-0564">Palmitate</keyword>
<proteinExistence type="predicted"/>
<dbReference type="SUPFAM" id="SSF53850">
    <property type="entry name" value="Periplasmic binding protein-like II"/>
    <property type="match status" value="1"/>
</dbReference>
<accession>A0A1I6TUJ0</accession>
<gene>
    <name evidence="8" type="ORF">HMI01_24020</name>
    <name evidence="9" type="ORF">SAMN05421668_11821</name>
</gene>
<keyword evidence="3" id="KW-0472">Membrane</keyword>
<dbReference type="AlphaFoldDB" id="A0A1I6TUJ0"/>
<feature type="chain" id="PRO_5011556227" evidence="7">
    <location>
        <begin position="24"/>
        <end position="445"/>
    </location>
</feature>
<name>A0A1I6TUJ0_9BACI</name>
<reference evidence="9 10" key="1">
    <citation type="submission" date="2016-10" db="EMBL/GenBank/DDBJ databases">
        <authorList>
            <person name="de Groot N.N."/>
        </authorList>
    </citation>
    <scope>NUCLEOTIDE SEQUENCE [LARGE SCALE GENOMIC DNA]</scope>
    <source>
        <strain evidence="9 10">DSM 17074</strain>
    </source>
</reference>
<evidence type="ECO:0000256" key="1">
    <source>
        <dbReference type="ARBA" id="ARBA00022475"/>
    </source>
</evidence>
<reference evidence="8 11" key="2">
    <citation type="submission" date="2019-07" db="EMBL/GenBank/DDBJ databases">
        <title>Whole genome shotgun sequence of Halolactibacillus miurensis NBRC 100873.</title>
        <authorList>
            <person name="Hosoyama A."/>
            <person name="Uohara A."/>
            <person name="Ohji S."/>
            <person name="Ichikawa N."/>
        </authorList>
    </citation>
    <scope>NUCLEOTIDE SEQUENCE [LARGE SCALE GENOMIC DNA]</scope>
    <source>
        <strain evidence="8 11">NBRC 100873</strain>
    </source>
</reference>
<dbReference type="EMBL" id="BJWJ01000033">
    <property type="protein sequence ID" value="GEM05414.1"/>
    <property type="molecule type" value="Genomic_DNA"/>
</dbReference>
<dbReference type="PROSITE" id="PS51257">
    <property type="entry name" value="PROKAR_LIPOPROTEIN"/>
    <property type="match status" value="1"/>
</dbReference>
<keyword evidence="1" id="KW-1003">Cell membrane</keyword>
<dbReference type="Proteomes" id="UP000199139">
    <property type="component" value="Unassembled WGS sequence"/>
</dbReference>
<evidence type="ECO:0000313" key="11">
    <source>
        <dbReference type="Proteomes" id="UP000321773"/>
    </source>
</evidence>
<evidence type="ECO:0000256" key="4">
    <source>
        <dbReference type="ARBA" id="ARBA00023139"/>
    </source>
</evidence>
<keyword evidence="11" id="KW-1185">Reference proteome</keyword>
<evidence type="ECO:0000313" key="9">
    <source>
        <dbReference type="EMBL" id="SFS92902.1"/>
    </source>
</evidence>